<evidence type="ECO:0000259" key="1">
    <source>
        <dbReference type="Pfam" id="PF13101"/>
    </source>
</evidence>
<dbReference type="RefSeq" id="WP_115928360.1">
    <property type="nucleotide sequence ID" value="NZ_QNVV01000008.1"/>
</dbReference>
<dbReference type="InterPro" id="IPR025222">
    <property type="entry name" value="DUF3945"/>
</dbReference>
<protein>
    <submittedName>
        <fullName evidence="3">Uncharacterized protein</fullName>
    </submittedName>
</protein>
<dbReference type="EMBL" id="QNVV01000008">
    <property type="protein sequence ID" value="REC47567.1"/>
    <property type="molecule type" value="Genomic_DNA"/>
</dbReference>
<organism evidence="3 4">
    <name type="scientific">Chryseobacterium pennipullorum</name>
    <dbReference type="NCBI Taxonomy" id="2258963"/>
    <lineage>
        <taxon>Bacteria</taxon>
        <taxon>Pseudomonadati</taxon>
        <taxon>Bacteroidota</taxon>
        <taxon>Flavobacteriia</taxon>
        <taxon>Flavobacteriales</taxon>
        <taxon>Weeksellaceae</taxon>
        <taxon>Chryseobacterium group</taxon>
        <taxon>Chryseobacterium</taxon>
    </lineage>
</organism>
<sequence>MKTNNGKESTEKIKVQDTLLALHHQTNTIGIVQGVDLNGELIVDVSRESYKNRLRFDRGDDRFLEIYSTFYHQLKNPDEFSFFKVTEFEAEQTVKDLQHYIDTASDDEKEKLNEYSVSIDKVEAQKEYIARTQKERYQYDVEQVDWKVMSQIGLTREKLESMGALESLLKGYKTSMLIPVKIDLGTVVSTLDARLSLKVNEVGKLETRIHPIRKECNFTKPFFGHQFSQEDQEKLLEIGNMGRVVELIHPITGEVIPSLVSRDKLTNDLVPLRADLVRIPLVIKGVTLDELQKKTLKEGKPLYIENMLSRRGTLFNATVQFNTDKRYVEFLFPRNISNLNLDSNLSFKKDVPATFRGKKLRLWQVEKLNKGEVAYIDGLVDRKGKKYQGYLRFDKRVRKFEFSFKNVWRENLKNKKFGIRRGLNL</sequence>
<feature type="domain" description="DUF4099" evidence="2">
    <location>
        <begin position="139"/>
        <end position="220"/>
    </location>
</feature>
<dbReference type="Pfam" id="PF13101">
    <property type="entry name" value="DUF3945"/>
    <property type="match status" value="2"/>
</dbReference>
<dbReference type="Proteomes" id="UP000256257">
    <property type="component" value="Unassembled WGS sequence"/>
</dbReference>
<name>A0A3D9B2I6_9FLAO</name>
<accession>A0A3D9B2I6</accession>
<dbReference type="InterPro" id="IPR025343">
    <property type="entry name" value="DUF4099"/>
</dbReference>
<evidence type="ECO:0000259" key="2">
    <source>
        <dbReference type="Pfam" id="PF13351"/>
    </source>
</evidence>
<feature type="domain" description="DUF3945" evidence="1">
    <location>
        <begin position="283"/>
        <end position="333"/>
    </location>
</feature>
<gene>
    <name evidence="3" type="ORF">DRF67_11035</name>
</gene>
<evidence type="ECO:0000313" key="3">
    <source>
        <dbReference type="EMBL" id="REC47567.1"/>
    </source>
</evidence>
<proteinExistence type="predicted"/>
<feature type="domain" description="DUF3945" evidence="1">
    <location>
        <begin position="357"/>
        <end position="404"/>
    </location>
</feature>
<keyword evidence="4" id="KW-1185">Reference proteome</keyword>
<dbReference type="AlphaFoldDB" id="A0A3D9B2I6"/>
<reference evidence="3 4" key="1">
    <citation type="submission" date="2018-06" db="EMBL/GenBank/DDBJ databases">
        <title>Novel Chryseobacterium species.</title>
        <authorList>
            <person name="Newman J."/>
            <person name="Hugo C."/>
            <person name="Oosthuizen L."/>
            <person name="Charimba G."/>
        </authorList>
    </citation>
    <scope>NUCLEOTIDE SEQUENCE [LARGE SCALE GENOMIC DNA]</scope>
    <source>
        <strain evidence="3 4">7_F195</strain>
    </source>
</reference>
<dbReference type="OrthoDB" id="1081890at2"/>
<evidence type="ECO:0000313" key="4">
    <source>
        <dbReference type="Proteomes" id="UP000256257"/>
    </source>
</evidence>
<comment type="caution">
    <text evidence="3">The sequence shown here is derived from an EMBL/GenBank/DDBJ whole genome shotgun (WGS) entry which is preliminary data.</text>
</comment>
<dbReference type="Pfam" id="PF13351">
    <property type="entry name" value="DUF4099"/>
    <property type="match status" value="1"/>
</dbReference>